<evidence type="ECO:0000313" key="2">
    <source>
        <dbReference type="EMBL" id="WVZ25362.1"/>
    </source>
</evidence>
<evidence type="ECO:0000256" key="1">
    <source>
        <dbReference type="SAM" id="Phobius"/>
    </source>
</evidence>
<keyword evidence="1" id="KW-0812">Transmembrane</keyword>
<protein>
    <submittedName>
        <fullName evidence="2">Uncharacterized protein</fullName>
    </submittedName>
</protein>
<organism evidence="2 3">
    <name type="scientific">Vigna mungo</name>
    <name type="common">Black gram</name>
    <name type="synonym">Phaseolus mungo</name>
    <dbReference type="NCBI Taxonomy" id="3915"/>
    <lineage>
        <taxon>Eukaryota</taxon>
        <taxon>Viridiplantae</taxon>
        <taxon>Streptophyta</taxon>
        <taxon>Embryophyta</taxon>
        <taxon>Tracheophyta</taxon>
        <taxon>Spermatophyta</taxon>
        <taxon>Magnoliopsida</taxon>
        <taxon>eudicotyledons</taxon>
        <taxon>Gunneridae</taxon>
        <taxon>Pentapetalae</taxon>
        <taxon>rosids</taxon>
        <taxon>fabids</taxon>
        <taxon>Fabales</taxon>
        <taxon>Fabaceae</taxon>
        <taxon>Papilionoideae</taxon>
        <taxon>50 kb inversion clade</taxon>
        <taxon>NPAAA clade</taxon>
        <taxon>indigoferoid/millettioid clade</taxon>
        <taxon>Phaseoleae</taxon>
        <taxon>Vigna</taxon>
    </lineage>
</organism>
<gene>
    <name evidence="2" type="ORF">V8G54_003906</name>
</gene>
<evidence type="ECO:0000313" key="3">
    <source>
        <dbReference type="Proteomes" id="UP001374535"/>
    </source>
</evidence>
<dbReference type="EMBL" id="CP144700">
    <property type="protein sequence ID" value="WVZ25362.1"/>
    <property type="molecule type" value="Genomic_DNA"/>
</dbReference>
<dbReference type="AlphaFoldDB" id="A0AAQ3PCV1"/>
<reference evidence="2 3" key="1">
    <citation type="journal article" date="2023" name="Life. Sci Alliance">
        <title>Evolutionary insights into 3D genome organization and epigenetic landscape of Vigna mungo.</title>
        <authorList>
            <person name="Junaid A."/>
            <person name="Singh B."/>
            <person name="Bhatia S."/>
        </authorList>
    </citation>
    <scope>NUCLEOTIDE SEQUENCE [LARGE SCALE GENOMIC DNA]</scope>
    <source>
        <strain evidence="2">Urdbean</strain>
    </source>
</reference>
<keyword evidence="1" id="KW-1133">Transmembrane helix</keyword>
<keyword evidence="1" id="KW-0472">Membrane</keyword>
<dbReference type="Proteomes" id="UP001374535">
    <property type="component" value="Chromosome 1"/>
</dbReference>
<keyword evidence="3" id="KW-1185">Reference proteome</keyword>
<name>A0AAQ3PCV1_VIGMU</name>
<sequence length="114" mass="13518">MLFHSLKAIAQEQQLILSRFLVLPEFDQLLGQRIFIRFEILNFFPKAMMRYLLGWFITIVILRQCFLLVCNVWMFSSAYIFQQLLLTPNKIFIGKFPAIRINFPKTLLDISVTN</sequence>
<feature type="transmembrane region" description="Helical" evidence="1">
    <location>
        <begin position="52"/>
        <end position="75"/>
    </location>
</feature>
<accession>A0AAQ3PCV1</accession>
<proteinExistence type="predicted"/>